<dbReference type="Pfam" id="PF02388">
    <property type="entry name" value="FemAB"/>
    <property type="match status" value="2"/>
</dbReference>
<keyword evidence="4" id="KW-0573">Peptidoglycan synthesis</keyword>
<keyword evidence="2" id="KW-0808">Transferase</keyword>
<protein>
    <recommendedName>
        <fullName evidence="8">BioF2-like acetyltransferase domain-containing protein</fullName>
    </recommendedName>
</protein>
<keyword evidence="5" id="KW-0012">Acyltransferase</keyword>
<evidence type="ECO:0000256" key="3">
    <source>
        <dbReference type="ARBA" id="ARBA00022960"/>
    </source>
</evidence>
<sequence>MRTDGFPSALYNHPAWIAWKEGLGWENLRTGLGFPVLLRSIGNGYAMAYAVPPGLEDSSHILIQDAGAALERLSHRVLSFLPRAVAFIRWDLMAGPWRDSEGAVLDPRLQELRMNASTGMRRLRKSLVEHSDLETMIVDLRGGEEAILGRFDKRTRYSIGLAERRGTRVERLGEEGLEVFYALYLETAKRQDRRLEDYVYFKELFRSARVWRLDLELYLARRLGETVATAIIARCLDTAWYLFSASTKETRSSAGPSAILAAALIDASGWGHASMDLMGVSPAGLDTHPLSKVTRFKAGFGGRRVSRAGAWDYVVKPAAYARLP</sequence>
<reference evidence="7" key="1">
    <citation type="submission" date="2019-08" db="EMBL/GenBank/DDBJ databases">
        <authorList>
            <person name="Kucharzyk K."/>
            <person name="Murdoch R.W."/>
            <person name="Higgins S."/>
            <person name="Loffler F."/>
        </authorList>
    </citation>
    <scope>NUCLEOTIDE SEQUENCE</scope>
</reference>
<comment type="similarity">
    <text evidence="1">Belongs to the FemABX family.</text>
</comment>
<keyword evidence="6" id="KW-0961">Cell wall biogenesis/degradation</keyword>
<accession>A0A644SYU7</accession>
<evidence type="ECO:0000256" key="5">
    <source>
        <dbReference type="ARBA" id="ARBA00023315"/>
    </source>
</evidence>
<dbReference type="GO" id="GO:0008360">
    <property type="term" value="P:regulation of cell shape"/>
    <property type="evidence" value="ECO:0007669"/>
    <property type="project" value="UniProtKB-KW"/>
</dbReference>
<dbReference type="PANTHER" id="PTHR36174">
    <property type="entry name" value="LIPID II:GLYCINE GLYCYLTRANSFERASE"/>
    <property type="match status" value="1"/>
</dbReference>
<name>A0A644SYU7_9ZZZZ</name>
<dbReference type="GO" id="GO:0071555">
    <property type="term" value="P:cell wall organization"/>
    <property type="evidence" value="ECO:0007669"/>
    <property type="project" value="UniProtKB-KW"/>
</dbReference>
<keyword evidence="3" id="KW-0133">Cell shape</keyword>
<gene>
    <name evidence="7" type="ORF">SDC9_04498</name>
</gene>
<dbReference type="AlphaFoldDB" id="A0A644SYU7"/>
<comment type="caution">
    <text evidence="7">The sequence shown here is derived from an EMBL/GenBank/DDBJ whole genome shotgun (WGS) entry which is preliminary data.</text>
</comment>
<dbReference type="PANTHER" id="PTHR36174:SF1">
    <property type="entry name" value="LIPID II:GLYCINE GLYCYLTRANSFERASE"/>
    <property type="match status" value="1"/>
</dbReference>
<evidence type="ECO:0000256" key="1">
    <source>
        <dbReference type="ARBA" id="ARBA00009943"/>
    </source>
</evidence>
<evidence type="ECO:0000256" key="4">
    <source>
        <dbReference type="ARBA" id="ARBA00022984"/>
    </source>
</evidence>
<dbReference type="GO" id="GO:0016755">
    <property type="term" value="F:aminoacyltransferase activity"/>
    <property type="evidence" value="ECO:0007669"/>
    <property type="project" value="InterPro"/>
</dbReference>
<dbReference type="GO" id="GO:0009252">
    <property type="term" value="P:peptidoglycan biosynthetic process"/>
    <property type="evidence" value="ECO:0007669"/>
    <property type="project" value="UniProtKB-KW"/>
</dbReference>
<dbReference type="InterPro" id="IPR016181">
    <property type="entry name" value="Acyl_CoA_acyltransferase"/>
</dbReference>
<dbReference type="InterPro" id="IPR050644">
    <property type="entry name" value="PG_Glycine_Bridge_Synth"/>
</dbReference>
<proteinExistence type="inferred from homology"/>
<dbReference type="Gene3D" id="3.40.630.30">
    <property type="match status" value="1"/>
</dbReference>
<evidence type="ECO:0000313" key="7">
    <source>
        <dbReference type="EMBL" id="MPL58952.1"/>
    </source>
</evidence>
<evidence type="ECO:0000256" key="2">
    <source>
        <dbReference type="ARBA" id="ARBA00022679"/>
    </source>
</evidence>
<dbReference type="PROSITE" id="PS51191">
    <property type="entry name" value="FEMABX"/>
    <property type="match status" value="1"/>
</dbReference>
<evidence type="ECO:0008006" key="8">
    <source>
        <dbReference type="Google" id="ProtNLM"/>
    </source>
</evidence>
<evidence type="ECO:0000256" key="6">
    <source>
        <dbReference type="ARBA" id="ARBA00023316"/>
    </source>
</evidence>
<dbReference type="InterPro" id="IPR003447">
    <property type="entry name" value="FEMABX"/>
</dbReference>
<organism evidence="7">
    <name type="scientific">bioreactor metagenome</name>
    <dbReference type="NCBI Taxonomy" id="1076179"/>
    <lineage>
        <taxon>unclassified sequences</taxon>
        <taxon>metagenomes</taxon>
        <taxon>ecological metagenomes</taxon>
    </lineage>
</organism>
<dbReference type="EMBL" id="VSSQ01000008">
    <property type="protein sequence ID" value="MPL58952.1"/>
    <property type="molecule type" value="Genomic_DNA"/>
</dbReference>
<dbReference type="SUPFAM" id="SSF55729">
    <property type="entry name" value="Acyl-CoA N-acyltransferases (Nat)"/>
    <property type="match status" value="1"/>
</dbReference>